<keyword evidence="9" id="KW-0645">Protease</keyword>
<feature type="transmembrane region" description="Helical" evidence="7">
    <location>
        <begin position="330"/>
        <end position="351"/>
    </location>
</feature>
<keyword evidence="10" id="KW-1185">Reference proteome</keyword>
<feature type="transmembrane region" description="Helical" evidence="7">
    <location>
        <begin position="409"/>
        <end position="429"/>
    </location>
</feature>
<protein>
    <submittedName>
        <fullName evidence="9">Rhomboid family intramembrane serine protease</fullName>
    </submittedName>
</protein>
<evidence type="ECO:0000313" key="9">
    <source>
        <dbReference type="EMBL" id="QJX48856.1"/>
    </source>
</evidence>
<feature type="transmembrane region" description="Helical" evidence="7">
    <location>
        <begin position="380"/>
        <end position="402"/>
    </location>
</feature>
<dbReference type="GO" id="GO:0004252">
    <property type="term" value="F:serine-type endopeptidase activity"/>
    <property type="evidence" value="ECO:0007669"/>
    <property type="project" value="InterPro"/>
</dbReference>
<feature type="transmembrane region" description="Helical" evidence="7">
    <location>
        <begin position="273"/>
        <end position="294"/>
    </location>
</feature>
<evidence type="ECO:0000256" key="3">
    <source>
        <dbReference type="ARBA" id="ARBA00022692"/>
    </source>
</evidence>
<feature type="transmembrane region" description="Helical" evidence="7">
    <location>
        <begin position="12"/>
        <end position="35"/>
    </location>
</feature>
<dbReference type="Gene3D" id="1.20.1540.10">
    <property type="entry name" value="Rhomboid-like"/>
    <property type="match status" value="1"/>
</dbReference>
<gene>
    <name evidence="9" type="ORF">HMJ29_18850</name>
</gene>
<dbReference type="SUPFAM" id="SSF144091">
    <property type="entry name" value="Rhomboid-like"/>
    <property type="match status" value="1"/>
</dbReference>
<evidence type="ECO:0000256" key="1">
    <source>
        <dbReference type="ARBA" id="ARBA00004141"/>
    </source>
</evidence>
<keyword evidence="3 7" id="KW-0812">Transmembrane</keyword>
<accession>A0A6M6BL66</accession>
<dbReference type="GO" id="GO:0006508">
    <property type="term" value="P:proteolysis"/>
    <property type="evidence" value="ECO:0007669"/>
    <property type="project" value="UniProtKB-KW"/>
</dbReference>
<evidence type="ECO:0000259" key="8">
    <source>
        <dbReference type="Pfam" id="PF01694"/>
    </source>
</evidence>
<keyword evidence="4" id="KW-0378">Hydrolase</keyword>
<feature type="transmembrane region" description="Helical" evidence="7">
    <location>
        <begin position="47"/>
        <end position="64"/>
    </location>
</feature>
<evidence type="ECO:0000313" key="10">
    <source>
        <dbReference type="Proteomes" id="UP000501623"/>
    </source>
</evidence>
<evidence type="ECO:0000256" key="5">
    <source>
        <dbReference type="ARBA" id="ARBA00022989"/>
    </source>
</evidence>
<sequence>MLTNYGFKLRYIFLPAVLLVCSFLVVYGLLYWLLVLKWEFFDPNSDLVFWLPFALGGLATFWGLRSRVNLLQRSADSRWVTLYYLAPCVIILIGSLTLCDYLTQATGILTTLSAPNEVARFTPTRFYALKQGYAYKPGAGLEVTVTPTGKNNTQLQIKVYAACPILATAADSSTSTAALWLAWTRSKQIAAGLPQQEKEQLFKEFLTACESEFRAADLDEYRYLSRVTAADGKAELQTAARRSPLYRASGPLVLVMPQTGLFEERTVAPLRHLVWALSIGFGVYLLMLVFPQVGATTGELWLAGGTATPLWPQIRPIILPRPGYVVTPLLVGSIVLVYLAMVGAGLGVTAFRSADLLRWGASSGLVVQQGEWWRLLTSTFLHGGLMHILYNALALGMISWLIEPVAGALRLLITYFVSTVGAGLVSTWWHPETVSVGASGAIFGLFGVSIMLSLSPRIPEEDRGSLLLIPLLFGIPSLLFGWFIPSVDNAAHLGGLATGLLVGAALLPTFPSYYQRSISRY</sequence>
<keyword evidence="6 7" id="KW-0472">Membrane</keyword>
<feature type="transmembrane region" description="Helical" evidence="7">
    <location>
        <begin position="490"/>
        <end position="510"/>
    </location>
</feature>
<dbReference type="RefSeq" id="WP_171592938.1">
    <property type="nucleotide sequence ID" value="NZ_CP053538.1"/>
</dbReference>
<feature type="domain" description="Peptidase S54 rhomboid" evidence="8">
    <location>
        <begin position="370"/>
        <end position="507"/>
    </location>
</feature>
<feature type="transmembrane region" description="Helical" evidence="7">
    <location>
        <begin position="84"/>
        <end position="103"/>
    </location>
</feature>
<comment type="subcellular location">
    <subcellularLocation>
        <location evidence="1">Membrane</location>
        <topology evidence="1">Multi-pass membrane protein</topology>
    </subcellularLocation>
</comment>
<dbReference type="InterPro" id="IPR035952">
    <property type="entry name" value="Rhomboid-like_sf"/>
</dbReference>
<evidence type="ECO:0000256" key="2">
    <source>
        <dbReference type="ARBA" id="ARBA00009045"/>
    </source>
</evidence>
<evidence type="ECO:0000256" key="4">
    <source>
        <dbReference type="ARBA" id="ARBA00022801"/>
    </source>
</evidence>
<dbReference type="PANTHER" id="PTHR43731:SF14">
    <property type="entry name" value="PRESENILIN-ASSOCIATED RHOMBOID-LIKE PROTEIN, MITOCHONDRIAL"/>
    <property type="match status" value="1"/>
</dbReference>
<dbReference type="EMBL" id="CP053538">
    <property type="protein sequence ID" value="QJX48856.1"/>
    <property type="molecule type" value="Genomic_DNA"/>
</dbReference>
<reference evidence="9 10" key="1">
    <citation type="submission" date="2020-05" db="EMBL/GenBank/DDBJ databases">
        <title>Complete genome sequence of Hymenobacter sp. TS19 in Coasted Sand Dune.</title>
        <authorList>
            <person name="Lee J.-H."/>
            <person name="Jung J.-H."/>
            <person name="Jeong S."/>
            <person name="Zhao L."/>
            <person name="Kim M.-K."/>
            <person name="Seo H.-S."/>
            <person name="Lim S."/>
        </authorList>
    </citation>
    <scope>NUCLEOTIDE SEQUENCE [LARGE SCALE GENOMIC DNA]</scope>
    <source>
        <strain evidence="9 10">TS19</strain>
    </source>
</reference>
<dbReference type="InterPro" id="IPR050925">
    <property type="entry name" value="Rhomboid_protease_S54"/>
</dbReference>
<proteinExistence type="inferred from homology"/>
<dbReference type="KEGG" id="hts:HMJ29_18850"/>
<feature type="transmembrane region" description="Helical" evidence="7">
    <location>
        <begin position="466"/>
        <end position="484"/>
    </location>
</feature>
<dbReference type="AlphaFoldDB" id="A0A6M6BL66"/>
<name>A0A6M6BL66_9BACT</name>
<dbReference type="InterPro" id="IPR022764">
    <property type="entry name" value="Peptidase_S54_rhomboid_dom"/>
</dbReference>
<dbReference type="GO" id="GO:0016020">
    <property type="term" value="C:membrane"/>
    <property type="evidence" value="ECO:0007669"/>
    <property type="project" value="UniProtKB-SubCell"/>
</dbReference>
<comment type="similarity">
    <text evidence="2">Belongs to the peptidase S54 family.</text>
</comment>
<dbReference type="Pfam" id="PF01694">
    <property type="entry name" value="Rhomboid"/>
    <property type="match status" value="1"/>
</dbReference>
<dbReference type="PANTHER" id="PTHR43731">
    <property type="entry name" value="RHOMBOID PROTEASE"/>
    <property type="match status" value="1"/>
</dbReference>
<keyword evidence="5 7" id="KW-1133">Transmembrane helix</keyword>
<evidence type="ECO:0000256" key="7">
    <source>
        <dbReference type="SAM" id="Phobius"/>
    </source>
</evidence>
<feature type="transmembrane region" description="Helical" evidence="7">
    <location>
        <begin position="435"/>
        <end position="454"/>
    </location>
</feature>
<evidence type="ECO:0000256" key="6">
    <source>
        <dbReference type="ARBA" id="ARBA00023136"/>
    </source>
</evidence>
<organism evidence="9 10">
    <name type="scientific">Hymenobacter taeanensis</name>
    <dbReference type="NCBI Taxonomy" id="2735321"/>
    <lineage>
        <taxon>Bacteria</taxon>
        <taxon>Pseudomonadati</taxon>
        <taxon>Bacteroidota</taxon>
        <taxon>Cytophagia</taxon>
        <taxon>Cytophagales</taxon>
        <taxon>Hymenobacteraceae</taxon>
        <taxon>Hymenobacter</taxon>
    </lineage>
</organism>
<dbReference type="Proteomes" id="UP000501623">
    <property type="component" value="Chromosome"/>
</dbReference>